<reference evidence="2" key="1">
    <citation type="submission" date="2022-11" db="UniProtKB">
        <authorList>
            <consortium name="WormBaseParasite"/>
        </authorList>
    </citation>
    <scope>IDENTIFICATION</scope>
</reference>
<organism evidence="1 2">
    <name type="scientific">Panagrolaimus sp. JU765</name>
    <dbReference type="NCBI Taxonomy" id="591449"/>
    <lineage>
        <taxon>Eukaryota</taxon>
        <taxon>Metazoa</taxon>
        <taxon>Ecdysozoa</taxon>
        <taxon>Nematoda</taxon>
        <taxon>Chromadorea</taxon>
        <taxon>Rhabditida</taxon>
        <taxon>Tylenchina</taxon>
        <taxon>Panagrolaimomorpha</taxon>
        <taxon>Panagrolaimoidea</taxon>
        <taxon>Panagrolaimidae</taxon>
        <taxon>Panagrolaimus</taxon>
    </lineage>
</organism>
<evidence type="ECO:0000313" key="2">
    <source>
        <dbReference type="WBParaSite" id="JU765_v2.g10112.t1"/>
    </source>
</evidence>
<dbReference type="Proteomes" id="UP000887576">
    <property type="component" value="Unplaced"/>
</dbReference>
<protein>
    <submittedName>
        <fullName evidence="2">Histone-lysine N-methyltransferase</fullName>
    </submittedName>
</protein>
<evidence type="ECO:0000313" key="1">
    <source>
        <dbReference type="Proteomes" id="UP000887576"/>
    </source>
</evidence>
<proteinExistence type="predicted"/>
<dbReference type="WBParaSite" id="JU765_v2.g10112.t1">
    <property type="protein sequence ID" value="JU765_v2.g10112.t1"/>
    <property type="gene ID" value="JU765_v2.g10112"/>
</dbReference>
<name>A0AC34PUM1_9BILA</name>
<accession>A0AC34PUM1</accession>
<sequence length="707" mass="79979">MTRRKRGSLQIKDKSEVEGPVIYKRLKLSGLSEPHELEPFIDPIECGQEDITRGNNQEQTSKKRSKLPIFESTSEELEPEQCSGENNCSQENTSGESDPDVEENGSIIVHGNVTDKEVEDDSDIEVLDDSDSEDSDSCDGNSPEMDRVFQLISSVGREGNKYFLDHYHSDVIVRFPPSIDEVIFPSSLDFEFSPDLCFICNEDISDDSVRCWECDEISCHKECVENIKFGSYTSFHALLDGPEFEGKVHCPRHFCVKCFAMRLHNRAYQCRSLIRCRLCASSYHSCCIPAGCVIDEESSTIVCPRHLIVNTFPHRPTGYCVVCNENEKADLIQCTNCCRSFHQKCNKALAYDPDNKIDQRCEDCVSHNFAVVGDRVYAQFGTHQFYPAVVVPNEDYPKDDVITPGNLVVKWISNGNASFSIVNHYSVIACTEDTFFLNFTHISNLPGHLDFYNEAVKDENKIPPPLTSKYATSRNREVKIVRKLVPSELVKKALNEMKFQNQRNGKKSKDVGFDSCSCPLDNPKRCTTEDCDNRVMGLECPTDCGKGAGCGNRLSSHRYKELKVDKTANRGFGLFTTVEIEKESYIGEYCGELITTEEYEIRNHQEKMWQSRDKGFYMFKNGSFFIDADVQGGILRYANHSCDPNCVMRALTDSTGLKHICMYAKRKIEVGEELTFDYCGSSKHQTSNAVTYDCYCGSNNCKGEFTV</sequence>